<reference evidence="2" key="1">
    <citation type="submission" date="2021-01" db="UniProtKB">
        <authorList>
            <consortium name="EnsemblPlants"/>
        </authorList>
    </citation>
    <scope>IDENTIFICATION</scope>
</reference>
<proteinExistence type="predicted"/>
<protein>
    <submittedName>
        <fullName evidence="2">Uncharacterized protein</fullName>
    </submittedName>
</protein>
<evidence type="ECO:0000313" key="3">
    <source>
        <dbReference type="Proteomes" id="UP000594263"/>
    </source>
</evidence>
<accession>A0A7N0TDG8</accession>
<evidence type="ECO:0000313" key="2">
    <source>
        <dbReference type="EnsemblPlants" id="Kaladp0033s0125.1.v1.1.CDS.1"/>
    </source>
</evidence>
<keyword evidence="3" id="KW-1185">Reference proteome</keyword>
<evidence type="ECO:0000256" key="1">
    <source>
        <dbReference type="SAM" id="MobiDB-lite"/>
    </source>
</evidence>
<organism evidence="2 3">
    <name type="scientific">Kalanchoe fedtschenkoi</name>
    <name type="common">Lavender scallops</name>
    <name type="synonym">South American air plant</name>
    <dbReference type="NCBI Taxonomy" id="63787"/>
    <lineage>
        <taxon>Eukaryota</taxon>
        <taxon>Viridiplantae</taxon>
        <taxon>Streptophyta</taxon>
        <taxon>Embryophyta</taxon>
        <taxon>Tracheophyta</taxon>
        <taxon>Spermatophyta</taxon>
        <taxon>Magnoliopsida</taxon>
        <taxon>eudicotyledons</taxon>
        <taxon>Gunneridae</taxon>
        <taxon>Pentapetalae</taxon>
        <taxon>Saxifragales</taxon>
        <taxon>Crassulaceae</taxon>
        <taxon>Kalanchoe</taxon>
    </lineage>
</organism>
<dbReference type="EnsemblPlants" id="Kaladp0033s0125.1.v1.1">
    <property type="protein sequence ID" value="Kaladp0033s0125.1.v1.1.CDS.1"/>
    <property type="gene ID" value="Kaladp0033s0125.v1.1"/>
</dbReference>
<feature type="region of interest" description="Disordered" evidence="1">
    <location>
        <begin position="39"/>
        <end position="63"/>
    </location>
</feature>
<dbReference type="Proteomes" id="UP000594263">
    <property type="component" value="Unplaced"/>
</dbReference>
<dbReference type="Gramene" id="Kaladp0033s0125.1.v1.1">
    <property type="protein sequence ID" value="Kaladp0033s0125.1.v1.1.CDS.1"/>
    <property type="gene ID" value="Kaladp0033s0125.v1.1"/>
</dbReference>
<sequence length="63" mass="7356">MLELEAEAKGLGVGLRWRVLPVLRRDEVIHGERRKRVRVKAASAEMPRTTHRRRPKMEVGLEK</sequence>
<name>A0A7N0TDG8_KALFE</name>
<dbReference type="AlphaFoldDB" id="A0A7N0TDG8"/>